<gene>
    <name evidence="1" type="ORF">TNCT_270891</name>
</gene>
<dbReference type="Proteomes" id="UP000887116">
    <property type="component" value="Unassembled WGS sequence"/>
</dbReference>
<name>A0A8X6G0H7_TRICU</name>
<evidence type="ECO:0000313" key="1">
    <source>
        <dbReference type="EMBL" id="GFQ93131.1"/>
    </source>
</evidence>
<accession>A0A8X6G0H7</accession>
<organism evidence="1 2">
    <name type="scientific">Trichonephila clavata</name>
    <name type="common">Joro spider</name>
    <name type="synonym">Nephila clavata</name>
    <dbReference type="NCBI Taxonomy" id="2740835"/>
    <lineage>
        <taxon>Eukaryota</taxon>
        <taxon>Metazoa</taxon>
        <taxon>Ecdysozoa</taxon>
        <taxon>Arthropoda</taxon>
        <taxon>Chelicerata</taxon>
        <taxon>Arachnida</taxon>
        <taxon>Araneae</taxon>
        <taxon>Araneomorphae</taxon>
        <taxon>Entelegynae</taxon>
        <taxon>Araneoidea</taxon>
        <taxon>Nephilidae</taxon>
        <taxon>Trichonephila</taxon>
    </lineage>
</organism>
<dbReference type="AlphaFoldDB" id="A0A8X6G0H7"/>
<comment type="caution">
    <text evidence="1">The sequence shown here is derived from an EMBL/GenBank/DDBJ whole genome shotgun (WGS) entry which is preliminary data.</text>
</comment>
<sequence length="105" mass="12214">MHGLPYCEPCRLSAKQERVEKNKLSGLFFIDRNTISGSSPLNMFRWSIRLAILPAIQNQIHHLSVIHERKLDDSTCEKLSMGDTREKSLNGKEWRLFFFHFGHTA</sequence>
<protein>
    <submittedName>
        <fullName evidence="1">Uncharacterized protein</fullName>
    </submittedName>
</protein>
<evidence type="ECO:0000313" key="2">
    <source>
        <dbReference type="Proteomes" id="UP000887116"/>
    </source>
</evidence>
<dbReference type="EMBL" id="BMAO01014146">
    <property type="protein sequence ID" value="GFQ93131.1"/>
    <property type="molecule type" value="Genomic_DNA"/>
</dbReference>
<reference evidence="1" key="1">
    <citation type="submission" date="2020-07" db="EMBL/GenBank/DDBJ databases">
        <title>Multicomponent nature underlies the extraordinary mechanical properties of spider dragline silk.</title>
        <authorList>
            <person name="Kono N."/>
            <person name="Nakamura H."/>
            <person name="Mori M."/>
            <person name="Yoshida Y."/>
            <person name="Ohtoshi R."/>
            <person name="Malay A.D."/>
            <person name="Moran D.A.P."/>
            <person name="Tomita M."/>
            <person name="Numata K."/>
            <person name="Arakawa K."/>
        </authorList>
    </citation>
    <scope>NUCLEOTIDE SEQUENCE</scope>
</reference>
<keyword evidence="2" id="KW-1185">Reference proteome</keyword>
<proteinExistence type="predicted"/>